<dbReference type="RefSeq" id="WP_201092951.1">
    <property type="nucleotide sequence ID" value="NZ_CP067393.1"/>
</dbReference>
<evidence type="ECO:0000313" key="11">
    <source>
        <dbReference type="EMBL" id="QQP85842.1"/>
    </source>
</evidence>
<evidence type="ECO:0000256" key="2">
    <source>
        <dbReference type="ARBA" id="ARBA00005791"/>
    </source>
</evidence>
<feature type="disulfide bond" description="Redox-active" evidence="8">
    <location>
        <begin position="63"/>
        <end position="66"/>
    </location>
</feature>
<dbReference type="InterPro" id="IPR023205">
    <property type="entry name" value="DsbA/DsbL"/>
</dbReference>
<evidence type="ECO:0000256" key="1">
    <source>
        <dbReference type="ARBA" id="ARBA00004418"/>
    </source>
</evidence>
<dbReference type="PANTHER" id="PTHR35891">
    <property type="entry name" value="THIOL:DISULFIDE INTERCHANGE PROTEIN DSBA"/>
    <property type="match status" value="1"/>
</dbReference>
<evidence type="ECO:0000256" key="6">
    <source>
        <dbReference type="ARBA" id="ARBA00023157"/>
    </source>
</evidence>
<gene>
    <name evidence="11" type="ORF">JHT90_00845</name>
</gene>
<dbReference type="AlphaFoldDB" id="A0A974NG16"/>
<dbReference type="InterPro" id="IPR013766">
    <property type="entry name" value="Thioredoxin_domain"/>
</dbReference>
<evidence type="ECO:0000259" key="10">
    <source>
        <dbReference type="PROSITE" id="PS51352"/>
    </source>
</evidence>
<organism evidence="11 12">
    <name type="scientific">Entomomonas asaccharolytica</name>
    <dbReference type="NCBI Taxonomy" id="2785331"/>
    <lineage>
        <taxon>Bacteria</taxon>
        <taxon>Pseudomonadati</taxon>
        <taxon>Pseudomonadota</taxon>
        <taxon>Gammaproteobacteria</taxon>
        <taxon>Pseudomonadales</taxon>
        <taxon>Pseudomonadaceae</taxon>
        <taxon>Entomomonas</taxon>
    </lineage>
</organism>
<dbReference type="Pfam" id="PF01323">
    <property type="entry name" value="DSBA"/>
    <property type="match status" value="1"/>
</dbReference>
<reference evidence="11 12" key="1">
    <citation type="submission" date="2021-01" db="EMBL/GenBank/DDBJ databases">
        <title>Entomomonas sp. F2A isolated from a house cricket (Acheta domesticus).</title>
        <authorList>
            <person name="Spergser J."/>
            <person name="Busse H.-J."/>
        </authorList>
    </citation>
    <scope>NUCLEOTIDE SEQUENCE [LARGE SCALE GENOMIC DNA]</scope>
    <source>
        <strain evidence="11 12">F2A</strain>
    </source>
</reference>
<keyword evidence="12" id="KW-1185">Reference proteome</keyword>
<feature type="signal peptide" evidence="9">
    <location>
        <begin position="1"/>
        <end position="22"/>
    </location>
</feature>
<keyword evidence="4 9" id="KW-0732">Signal</keyword>
<dbReference type="PIRSF" id="PIRSF001488">
    <property type="entry name" value="Tdi_protein"/>
    <property type="match status" value="1"/>
</dbReference>
<dbReference type="EMBL" id="CP067393">
    <property type="protein sequence ID" value="QQP85842.1"/>
    <property type="molecule type" value="Genomic_DNA"/>
</dbReference>
<dbReference type="CDD" id="cd03019">
    <property type="entry name" value="DsbA_DsbA"/>
    <property type="match status" value="1"/>
</dbReference>
<dbReference type="PROSITE" id="PS00194">
    <property type="entry name" value="THIOREDOXIN_1"/>
    <property type="match status" value="1"/>
</dbReference>
<dbReference type="GO" id="GO:0015036">
    <property type="term" value="F:disulfide oxidoreductase activity"/>
    <property type="evidence" value="ECO:0007669"/>
    <property type="project" value="UniProtKB-ARBA"/>
</dbReference>
<evidence type="ECO:0000256" key="5">
    <source>
        <dbReference type="ARBA" id="ARBA00022764"/>
    </source>
</evidence>
<proteinExistence type="inferred from homology"/>
<dbReference type="InterPro" id="IPR001853">
    <property type="entry name" value="DSBA-like_thioredoxin_dom"/>
</dbReference>
<name>A0A974NG16_9GAMM</name>
<evidence type="ECO:0000256" key="4">
    <source>
        <dbReference type="ARBA" id="ARBA00022729"/>
    </source>
</evidence>
<dbReference type="SUPFAM" id="SSF52833">
    <property type="entry name" value="Thioredoxin-like"/>
    <property type="match status" value="1"/>
</dbReference>
<evidence type="ECO:0000256" key="7">
    <source>
        <dbReference type="ARBA" id="ARBA00023284"/>
    </source>
</evidence>
<evidence type="ECO:0000256" key="3">
    <source>
        <dbReference type="ARBA" id="ARBA00013831"/>
    </source>
</evidence>
<protein>
    <recommendedName>
        <fullName evidence="3">Thiol:disulfide interchange protein DsbA</fullName>
    </recommendedName>
</protein>
<dbReference type="InterPro" id="IPR036249">
    <property type="entry name" value="Thioredoxin-like_sf"/>
</dbReference>
<comment type="subcellular location">
    <subcellularLocation>
        <location evidence="1">Periplasm</location>
    </subcellularLocation>
</comment>
<dbReference type="PANTHER" id="PTHR35891:SF2">
    <property type="entry name" value="THIOL:DISULFIDE INTERCHANGE PROTEIN DSBA"/>
    <property type="match status" value="1"/>
</dbReference>
<dbReference type="KEGG" id="eaz:JHT90_00845"/>
<dbReference type="PROSITE" id="PS51352">
    <property type="entry name" value="THIOREDOXIN_2"/>
    <property type="match status" value="1"/>
</dbReference>
<comment type="similarity">
    <text evidence="2">Belongs to the thioredoxin family. DsbA subfamily.</text>
</comment>
<sequence>MRRLLMAGIISLTALFSIVAQAQIGVLALPEPQAGKEYTILPTPVPTSEPSKIEVTEVFWYGCPHCYDLEPIINKWAKNLPADVHFVRMPALFSKLWNIHGQLFITLDTLKVEDKLHSAVFESIRQRKNLLLTPEDMADFVAQHGVDKAKFLETYNSFGVQARMEKDKKILNKYGISGVPAIIVNGKYRIDFNDDVSEPADLMRVTNYLIEKERASLTPANDSSVTEKTAATAK</sequence>
<keyword evidence="6" id="KW-1015">Disulfide bond</keyword>
<dbReference type="InterPro" id="IPR017937">
    <property type="entry name" value="Thioredoxin_CS"/>
</dbReference>
<keyword evidence="5" id="KW-0574">Periplasm</keyword>
<keyword evidence="7" id="KW-0676">Redox-active center</keyword>
<dbReference type="Gene3D" id="3.40.30.10">
    <property type="entry name" value="Glutaredoxin"/>
    <property type="match status" value="1"/>
</dbReference>
<feature type="chain" id="PRO_5037961377" description="Thiol:disulfide interchange protein DsbA" evidence="9">
    <location>
        <begin position="23"/>
        <end position="234"/>
    </location>
</feature>
<evidence type="ECO:0000256" key="9">
    <source>
        <dbReference type="SAM" id="SignalP"/>
    </source>
</evidence>
<accession>A0A974NG16</accession>
<dbReference type="Proteomes" id="UP000595278">
    <property type="component" value="Chromosome"/>
</dbReference>
<evidence type="ECO:0000256" key="8">
    <source>
        <dbReference type="PIRSR" id="PIRSR001488-1"/>
    </source>
</evidence>
<dbReference type="InterPro" id="IPR050824">
    <property type="entry name" value="Thiol_disulfide_DsbA"/>
</dbReference>
<dbReference type="GO" id="GO:0042597">
    <property type="term" value="C:periplasmic space"/>
    <property type="evidence" value="ECO:0007669"/>
    <property type="project" value="UniProtKB-SubCell"/>
</dbReference>
<feature type="domain" description="Thioredoxin" evidence="10">
    <location>
        <begin position="18"/>
        <end position="211"/>
    </location>
</feature>
<evidence type="ECO:0000313" key="12">
    <source>
        <dbReference type="Proteomes" id="UP000595278"/>
    </source>
</evidence>